<comment type="caution">
    <text evidence="2">The sequence shown here is derived from an EMBL/GenBank/DDBJ whole genome shotgun (WGS) entry which is preliminary data.</text>
</comment>
<dbReference type="OrthoDB" id="2385636at2759"/>
<organism evidence="2 3">
    <name type="scientific">Funneliformis geosporum</name>
    <dbReference type="NCBI Taxonomy" id="1117311"/>
    <lineage>
        <taxon>Eukaryota</taxon>
        <taxon>Fungi</taxon>
        <taxon>Fungi incertae sedis</taxon>
        <taxon>Mucoromycota</taxon>
        <taxon>Glomeromycotina</taxon>
        <taxon>Glomeromycetes</taxon>
        <taxon>Glomerales</taxon>
        <taxon>Glomeraceae</taxon>
        <taxon>Funneliformis</taxon>
    </lineage>
</organism>
<evidence type="ECO:0000313" key="2">
    <source>
        <dbReference type="EMBL" id="CAI2189160.1"/>
    </source>
</evidence>
<feature type="region of interest" description="Disordered" evidence="1">
    <location>
        <begin position="159"/>
        <end position="197"/>
    </location>
</feature>
<dbReference type="Proteomes" id="UP001153678">
    <property type="component" value="Unassembled WGS sequence"/>
</dbReference>
<proteinExistence type="predicted"/>
<gene>
    <name evidence="2" type="ORF">FWILDA_LOCUS13942</name>
</gene>
<protein>
    <submittedName>
        <fullName evidence="2">9271_t:CDS:1</fullName>
    </submittedName>
</protein>
<accession>A0A9W4X620</accession>
<evidence type="ECO:0000256" key="1">
    <source>
        <dbReference type="SAM" id="MobiDB-lite"/>
    </source>
</evidence>
<feature type="compositionally biased region" description="Acidic residues" evidence="1">
    <location>
        <begin position="188"/>
        <end position="197"/>
    </location>
</feature>
<keyword evidence="3" id="KW-1185">Reference proteome</keyword>
<reference evidence="2" key="1">
    <citation type="submission" date="2022-08" db="EMBL/GenBank/DDBJ databases">
        <authorList>
            <person name="Kallberg Y."/>
            <person name="Tangrot J."/>
            <person name="Rosling A."/>
        </authorList>
    </citation>
    <scope>NUCLEOTIDE SEQUENCE</scope>
    <source>
        <strain evidence="2">Wild A</strain>
    </source>
</reference>
<feature type="non-terminal residue" evidence="2">
    <location>
        <position position="395"/>
    </location>
</feature>
<evidence type="ECO:0000313" key="3">
    <source>
        <dbReference type="Proteomes" id="UP001153678"/>
    </source>
</evidence>
<name>A0A9W4X620_9GLOM</name>
<dbReference type="EMBL" id="CAMKVN010005650">
    <property type="protein sequence ID" value="CAI2189160.1"/>
    <property type="molecule type" value="Genomic_DNA"/>
</dbReference>
<dbReference type="AlphaFoldDB" id="A0A9W4X620"/>
<sequence>EWIGLDSTWTRRFLKKAEDLRPEELENLKVKVELEHSDKGLQTYWEGVIHKRMKLEVKRTHILGSLHLLNDDGKYNIKDLSSEGFSNSLSINASSTSKHTLDSTIPVSFKRTKKIRNEESEQGEVQISIFIAKSYESKKKSSGKKGDILPDGTKITKPSLLNYAQTDKGDKTGDEIPLNETDQNYNDYSDEDEEALPPEDSLALPFPAQKFGLCLREKTLKDYKSMLRVPEITGEESSFVLKIEDIVYNGHISQAYKYCTEIHSSSIEDSYLYKISKIYEDFIYKSKDQEDILDFTTKGAHTEVDVILKAYAYIVEGLNKSLTIYLRWSADHINKHKCDVRFMTISGVDMGECEFSVKATATKMICDRCRSARINQSILNGLLEYNFDNNQVKDI</sequence>